<dbReference type="InterPro" id="IPR005899">
    <property type="entry name" value="Na_pump_deCOase"/>
</dbReference>
<evidence type="ECO:0000256" key="7">
    <source>
        <dbReference type="SAM" id="SignalP"/>
    </source>
</evidence>
<dbReference type="STRING" id="99656.SAMN05421659_108173"/>
<name>A0A1I0QN98_9FIRM</name>
<dbReference type="EMBL" id="FOJI01000008">
    <property type="protein sequence ID" value="SEW28712.1"/>
    <property type="molecule type" value="Genomic_DNA"/>
</dbReference>
<dbReference type="AlphaFoldDB" id="A0A1I0QN98"/>
<evidence type="ECO:0000313" key="8">
    <source>
        <dbReference type="EMBL" id="SEW28712.1"/>
    </source>
</evidence>
<evidence type="ECO:0000256" key="2">
    <source>
        <dbReference type="ARBA" id="ARBA00022475"/>
    </source>
</evidence>
<keyword evidence="9" id="KW-1185">Reference proteome</keyword>
<organism evidence="8 9">
    <name type="scientific">[Clostridium] fimetarium</name>
    <dbReference type="NCBI Taxonomy" id="99656"/>
    <lineage>
        <taxon>Bacteria</taxon>
        <taxon>Bacillati</taxon>
        <taxon>Bacillota</taxon>
        <taxon>Clostridia</taxon>
        <taxon>Lachnospirales</taxon>
        <taxon>Lachnospiraceae</taxon>
    </lineage>
</organism>
<keyword evidence="4 6" id="KW-1133">Transmembrane helix</keyword>
<keyword evidence="7" id="KW-0732">Signal</keyword>
<feature type="chain" id="PRO_5038748933" evidence="7">
    <location>
        <begin position="24"/>
        <end position="255"/>
    </location>
</feature>
<keyword evidence="5 6" id="KW-0472">Membrane</keyword>
<reference evidence="8 9" key="1">
    <citation type="submission" date="2016-10" db="EMBL/GenBank/DDBJ databases">
        <authorList>
            <person name="de Groot N.N."/>
        </authorList>
    </citation>
    <scope>NUCLEOTIDE SEQUENCE [LARGE SCALE GENOMIC DNA]</scope>
    <source>
        <strain evidence="8 9">DSM 9179</strain>
    </source>
</reference>
<sequence length="255" mass="28173">MKSNIKKFLVLLSMLACVFSITACDNGSSSKKPTSKAMTYDETTVKTSITSDLQSLSNDYSDEQLTTMKDSVEEQVGILITNWINVRKDLGTFVEITSCNFEATATTLTAYAQCTYSLRKTAFTISFDADGVITSSSFSPEYTFGEKMERAGLNTLIAISIVFSVLFLISILISSFKFINKFEKKKSSSHEDRTDSIQAVDNTITQIIQKEVNEINDLELVAVITAAIAASEGTSSNGFVVRSIRKTNKTRWQRA</sequence>
<protein>
    <submittedName>
        <fullName evidence="8">Oxaloacetate decarboxylase, gamma chain</fullName>
    </submittedName>
</protein>
<dbReference type="Proteomes" id="UP000199701">
    <property type="component" value="Unassembled WGS sequence"/>
</dbReference>
<dbReference type="RefSeq" id="WP_092454215.1">
    <property type="nucleotide sequence ID" value="NZ_FOJI01000008.1"/>
</dbReference>
<comment type="subcellular location">
    <subcellularLocation>
        <location evidence="1">Cell membrane</location>
    </subcellularLocation>
</comment>
<evidence type="ECO:0000313" key="9">
    <source>
        <dbReference type="Proteomes" id="UP000199701"/>
    </source>
</evidence>
<dbReference type="PROSITE" id="PS51257">
    <property type="entry name" value="PROKAR_LIPOPROTEIN"/>
    <property type="match status" value="1"/>
</dbReference>
<evidence type="ECO:0000256" key="1">
    <source>
        <dbReference type="ARBA" id="ARBA00004236"/>
    </source>
</evidence>
<evidence type="ECO:0000256" key="5">
    <source>
        <dbReference type="ARBA" id="ARBA00023136"/>
    </source>
</evidence>
<feature type="signal peptide" evidence="7">
    <location>
        <begin position="1"/>
        <end position="23"/>
    </location>
</feature>
<feature type="transmembrane region" description="Helical" evidence="6">
    <location>
        <begin position="156"/>
        <end position="179"/>
    </location>
</feature>
<proteinExistence type="predicted"/>
<evidence type="ECO:0000256" key="4">
    <source>
        <dbReference type="ARBA" id="ARBA00022989"/>
    </source>
</evidence>
<dbReference type="GO" id="GO:0036376">
    <property type="term" value="P:sodium ion export across plasma membrane"/>
    <property type="evidence" value="ECO:0007669"/>
    <property type="project" value="InterPro"/>
</dbReference>
<evidence type="ECO:0000256" key="3">
    <source>
        <dbReference type="ARBA" id="ARBA00022692"/>
    </source>
</evidence>
<dbReference type="Gene3D" id="3.10.450.590">
    <property type="match status" value="1"/>
</dbReference>
<keyword evidence="2" id="KW-1003">Cell membrane</keyword>
<dbReference type="GO" id="GO:0005886">
    <property type="term" value="C:plasma membrane"/>
    <property type="evidence" value="ECO:0007669"/>
    <property type="project" value="UniProtKB-SubCell"/>
</dbReference>
<gene>
    <name evidence="8" type="ORF">SAMN05421659_108173</name>
</gene>
<accession>A0A1I0QN98</accession>
<evidence type="ECO:0000256" key="6">
    <source>
        <dbReference type="SAM" id="Phobius"/>
    </source>
</evidence>
<keyword evidence="3 6" id="KW-0812">Transmembrane</keyword>
<dbReference type="GO" id="GO:0015081">
    <property type="term" value="F:sodium ion transmembrane transporter activity"/>
    <property type="evidence" value="ECO:0007669"/>
    <property type="project" value="InterPro"/>
</dbReference>
<dbReference type="OrthoDB" id="1912660at2"/>
<dbReference type="Pfam" id="PF04277">
    <property type="entry name" value="OAD_gamma"/>
    <property type="match status" value="1"/>
</dbReference>